<dbReference type="GO" id="GO:0016787">
    <property type="term" value="F:hydrolase activity"/>
    <property type="evidence" value="ECO:0007669"/>
    <property type="project" value="UniProtKB-KW"/>
</dbReference>
<dbReference type="EMBL" id="RBWS01000008">
    <property type="protein sequence ID" value="RKO71436.1"/>
    <property type="molecule type" value="Genomic_DNA"/>
</dbReference>
<evidence type="ECO:0000256" key="2">
    <source>
        <dbReference type="ARBA" id="ARBA00023136"/>
    </source>
</evidence>
<keyword evidence="5" id="KW-0378">Hydrolase</keyword>
<dbReference type="Proteomes" id="UP000282423">
    <property type="component" value="Unassembled WGS sequence"/>
</dbReference>
<dbReference type="InterPro" id="IPR050491">
    <property type="entry name" value="AmpC-like"/>
</dbReference>
<evidence type="ECO:0000256" key="3">
    <source>
        <dbReference type="SAM" id="SignalP"/>
    </source>
</evidence>
<reference evidence="5 6" key="1">
    <citation type="submission" date="2018-10" db="EMBL/GenBank/DDBJ databases">
        <title>Sphingobacterium sp. M05W1-28.</title>
        <authorList>
            <person name="Cai H."/>
        </authorList>
    </citation>
    <scope>NUCLEOTIDE SEQUENCE [LARGE SCALE GENOMIC DNA]</scope>
    <source>
        <strain evidence="5 6">M05W1-28</strain>
    </source>
</reference>
<keyword evidence="2" id="KW-0472">Membrane</keyword>
<evidence type="ECO:0000259" key="4">
    <source>
        <dbReference type="Pfam" id="PF00144"/>
    </source>
</evidence>
<feature type="signal peptide" evidence="3">
    <location>
        <begin position="1"/>
        <end position="20"/>
    </location>
</feature>
<dbReference type="PANTHER" id="PTHR46825">
    <property type="entry name" value="D-ALANYL-D-ALANINE-CARBOXYPEPTIDASE/ENDOPEPTIDASE AMPH"/>
    <property type="match status" value="1"/>
</dbReference>
<dbReference type="GO" id="GO:0016020">
    <property type="term" value="C:membrane"/>
    <property type="evidence" value="ECO:0007669"/>
    <property type="project" value="UniProtKB-SubCell"/>
</dbReference>
<evidence type="ECO:0000256" key="1">
    <source>
        <dbReference type="ARBA" id="ARBA00004370"/>
    </source>
</evidence>
<organism evidence="5 6">
    <name type="scientific">Sphingobacterium puteale</name>
    <dbReference type="NCBI Taxonomy" id="2420510"/>
    <lineage>
        <taxon>Bacteria</taxon>
        <taxon>Pseudomonadati</taxon>
        <taxon>Bacteroidota</taxon>
        <taxon>Sphingobacteriia</taxon>
        <taxon>Sphingobacteriales</taxon>
        <taxon>Sphingobacteriaceae</taxon>
        <taxon>Sphingobacterium</taxon>
    </lineage>
</organism>
<feature type="domain" description="Beta-lactamase-related" evidence="4">
    <location>
        <begin position="27"/>
        <end position="356"/>
    </location>
</feature>
<evidence type="ECO:0000313" key="5">
    <source>
        <dbReference type="EMBL" id="RKO71436.1"/>
    </source>
</evidence>
<comment type="subcellular location">
    <subcellularLocation>
        <location evidence="1">Membrane</location>
    </subcellularLocation>
</comment>
<protein>
    <submittedName>
        <fullName evidence="5">Class A beta-lactamase-related serine hydrolase</fullName>
    </submittedName>
</protein>
<dbReference type="Gene3D" id="3.40.710.10">
    <property type="entry name" value="DD-peptidase/beta-lactamase superfamily"/>
    <property type="match status" value="1"/>
</dbReference>
<dbReference type="InterPro" id="IPR001466">
    <property type="entry name" value="Beta-lactam-related"/>
</dbReference>
<gene>
    <name evidence="5" type="ORF">D7322_11810</name>
</gene>
<proteinExistence type="predicted"/>
<dbReference type="Pfam" id="PF00144">
    <property type="entry name" value="Beta-lactamase"/>
    <property type="match status" value="1"/>
</dbReference>
<feature type="chain" id="PRO_5019508583" evidence="3">
    <location>
        <begin position="21"/>
        <end position="478"/>
    </location>
</feature>
<evidence type="ECO:0000313" key="6">
    <source>
        <dbReference type="Proteomes" id="UP000282423"/>
    </source>
</evidence>
<comment type="caution">
    <text evidence="5">The sequence shown here is derived from an EMBL/GenBank/DDBJ whole genome shotgun (WGS) entry which is preliminary data.</text>
</comment>
<sequence length="478" mass="54746">MIRFTLFSVFLCLNTLSLTAQTVQQRLDSLFQSLNQDGELSGAFLVVDSGKVVFEKYMGFETAEKGKKITNNSRFELASVSKQFTAMAIMQLEEQGKLSYEDDITTYFPHIKFKNVRIKNLLRHTSGIPDFFGFPEKWFDTKKINNDRDILKTLEERIDSAEFMPGERCSYSNTNYLLLALIVEKVAGQSFATYMRQHIFKPAGMKNTAVFSARSPNADLKNYAKGMIYNIQTKSFIDVDDFETYKYATYFDGVSGPYGISSTTEDLLKWNRALQNFTLLKRNNFIKAISTDTLTNGKLISKHQMYQGFGWEFTDSTNNENKMHFHTGSYPGYQSIFVRNPENQRCFMALINKPNTIGVFPLTMAIVAILEKNDVIPSIERERFTGNITLVEFQLNQLLGTYSCNQQPELEYKIIMDKDEGLQAKLSGQQAVKVYAKSDLELFYTAVQAELKFSKENDQITALTLYQNGQELKFNKVK</sequence>
<dbReference type="AlphaFoldDB" id="A0A420VYF6"/>
<dbReference type="SUPFAM" id="SSF56601">
    <property type="entry name" value="beta-lactamase/transpeptidase-like"/>
    <property type="match status" value="1"/>
</dbReference>
<dbReference type="InterPro" id="IPR012338">
    <property type="entry name" value="Beta-lactam/transpept-like"/>
</dbReference>
<name>A0A420VYF6_9SPHI</name>
<dbReference type="RefSeq" id="WP_121124431.1">
    <property type="nucleotide sequence ID" value="NZ_RBWS01000008.1"/>
</dbReference>
<accession>A0A420VYF6</accession>
<dbReference type="PANTHER" id="PTHR46825:SF11">
    <property type="entry name" value="PENICILLIN-BINDING PROTEIN 4"/>
    <property type="match status" value="1"/>
</dbReference>
<dbReference type="OrthoDB" id="9798166at2"/>
<keyword evidence="6" id="KW-1185">Reference proteome</keyword>
<keyword evidence="3" id="KW-0732">Signal</keyword>